<comment type="similarity">
    <text evidence="1">Belongs to the sigma-70 factor family. ECF subfamily.</text>
</comment>
<evidence type="ECO:0000256" key="5">
    <source>
        <dbReference type="ARBA" id="ARBA00023163"/>
    </source>
</evidence>
<dbReference type="RefSeq" id="WP_203867980.1">
    <property type="nucleotide sequence ID" value="NZ_BONW01000021.1"/>
</dbReference>
<dbReference type="InterPro" id="IPR007627">
    <property type="entry name" value="RNA_pol_sigma70_r2"/>
</dbReference>
<dbReference type="InterPro" id="IPR039425">
    <property type="entry name" value="RNA_pol_sigma-70-like"/>
</dbReference>
<accession>A0ABQ4E484</accession>
<dbReference type="Gene3D" id="1.10.1740.10">
    <property type="match status" value="1"/>
</dbReference>
<dbReference type="InterPro" id="IPR014284">
    <property type="entry name" value="RNA_pol_sigma-70_dom"/>
</dbReference>
<dbReference type="EMBL" id="BONW01000021">
    <property type="protein sequence ID" value="GIG89511.1"/>
    <property type="molecule type" value="Genomic_DNA"/>
</dbReference>
<dbReference type="Gene3D" id="1.10.10.10">
    <property type="entry name" value="Winged helix-like DNA-binding domain superfamily/Winged helix DNA-binding domain"/>
    <property type="match status" value="1"/>
</dbReference>
<evidence type="ECO:0000256" key="1">
    <source>
        <dbReference type="ARBA" id="ARBA00010641"/>
    </source>
</evidence>
<dbReference type="InterPro" id="IPR013249">
    <property type="entry name" value="RNA_pol_sigma70_r4_t2"/>
</dbReference>
<name>A0ABQ4E484_9ACTN</name>
<keyword evidence="5" id="KW-0804">Transcription</keyword>
<comment type="caution">
    <text evidence="8">The sequence shown here is derived from an EMBL/GenBank/DDBJ whole genome shotgun (WGS) entry which is preliminary data.</text>
</comment>
<evidence type="ECO:0000259" key="6">
    <source>
        <dbReference type="Pfam" id="PF04542"/>
    </source>
</evidence>
<proteinExistence type="inferred from homology"/>
<evidence type="ECO:0000256" key="4">
    <source>
        <dbReference type="ARBA" id="ARBA00023125"/>
    </source>
</evidence>
<organism evidence="8 9">
    <name type="scientific">Plantactinospora endophytica</name>
    <dbReference type="NCBI Taxonomy" id="673535"/>
    <lineage>
        <taxon>Bacteria</taxon>
        <taxon>Bacillati</taxon>
        <taxon>Actinomycetota</taxon>
        <taxon>Actinomycetes</taxon>
        <taxon>Micromonosporales</taxon>
        <taxon>Micromonosporaceae</taxon>
        <taxon>Plantactinospora</taxon>
    </lineage>
</organism>
<dbReference type="PANTHER" id="PTHR43133">
    <property type="entry name" value="RNA POLYMERASE ECF-TYPE SIGMA FACTO"/>
    <property type="match status" value="1"/>
</dbReference>
<reference evidence="8 9" key="1">
    <citation type="submission" date="2021-01" db="EMBL/GenBank/DDBJ databases">
        <title>Whole genome shotgun sequence of Plantactinospora endophytica NBRC 110450.</title>
        <authorList>
            <person name="Komaki H."/>
            <person name="Tamura T."/>
        </authorList>
    </citation>
    <scope>NUCLEOTIDE SEQUENCE [LARGE SCALE GENOMIC DNA]</scope>
    <source>
        <strain evidence="8 9">NBRC 110450</strain>
    </source>
</reference>
<keyword evidence="2" id="KW-0805">Transcription regulation</keyword>
<dbReference type="InterPro" id="IPR036388">
    <property type="entry name" value="WH-like_DNA-bd_sf"/>
</dbReference>
<evidence type="ECO:0000256" key="3">
    <source>
        <dbReference type="ARBA" id="ARBA00023082"/>
    </source>
</evidence>
<feature type="domain" description="RNA polymerase sigma factor 70 region 4 type 2" evidence="7">
    <location>
        <begin position="115"/>
        <end position="164"/>
    </location>
</feature>
<dbReference type="Proteomes" id="UP000646749">
    <property type="component" value="Unassembled WGS sequence"/>
</dbReference>
<dbReference type="InterPro" id="IPR013325">
    <property type="entry name" value="RNA_pol_sigma_r2"/>
</dbReference>
<keyword evidence="4" id="KW-0238">DNA-binding</keyword>
<gene>
    <name evidence="8" type="ORF">Pen02_44470</name>
</gene>
<feature type="domain" description="RNA polymerase sigma-70 region 2" evidence="6">
    <location>
        <begin position="23"/>
        <end position="89"/>
    </location>
</feature>
<dbReference type="SUPFAM" id="SSF88659">
    <property type="entry name" value="Sigma3 and sigma4 domains of RNA polymerase sigma factors"/>
    <property type="match status" value="1"/>
</dbReference>
<dbReference type="Pfam" id="PF08281">
    <property type="entry name" value="Sigma70_r4_2"/>
    <property type="match status" value="1"/>
</dbReference>
<evidence type="ECO:0008006" key="10">
    <source>
        <dbReference type="Google" id="ProtNLM"/>
    </source>
</evidence>
<evidence type="ECO:0000256" key="2">
    <source>
        <dbReference type="ARBA" id="ARBA00023015"/>
    </source>
</evidence>
<dbReference type="NCBIfam" id="TIGR02937">
    <property type="entry name" value="sigma70-ECF"/>
    <property type="match status" value="1"/>
</dbReference>
<keyword evidence="9" id="KW-1185">Reference proteome</keyword>
<evidence type="ECO:0000313" key="8">
    <source>
        <dbReference type="EMBL" id="GIG89511.1"/>
    </source>
</evidence>
<dbReference type="Pfam" id="PF04542">
    <property type="entry name" value="Sigma70_r2"/>
    <property type="match status" value="1"/>
</dbReference>
<sequence length="176" mass="19796">MARAAPTPSTDDAHVAAARFETLYRACYQDLLAFALRRCDRPEAAADVVADTFLVAWRRIDEIPTDQGRLWLFGVARNMLANHHRSVRRRADLAARLRQELARTEVVAPEVPDDVGRAFRSLSEADQELLRLVAWEGLAADELAVVLDCSANAARIRLHRARRRFAAALRQPSLTR</sequence>
<keyword evidence="3" id="KW-0731">Sigma factor</keyword>
<dbReference type="PANTHER" id="PTHR43133:SF8">
    <property type="entry name" value="RNA POLYMERASE SIGMA FACTOR HI_1459-RELATED"/>
    <property type="match status" value="1"/>
</dbReference>
<evidence type="ECO:0000259" key="7">
    <source>
        <dbReference type="Pfam" id="PF08281"/>
    </source>
</evidence>
<dbReference type="SUPFAM" id="SSF88946">
    <property type="entry name" value="Sigma2 domain of RNA polymerase sigma factors"/>
    <property type="match status" value="1"/>
</dbReference>
<protein>
    <recommendedName>
        <fullName evidence="10">RNA polymerase subunit sigma-24</fullName>
    </recommendedName>
</protein>
<dbReference type="InterPro" id="IPR013324">
    <property type="entry name" value="RNA_pol_sigma_r3/r4-like"/>
</dbReference>
<evidence type="ECO:0000313" key="9">
    <source>
        <dbReference type="Proteomes" id="UP000646749"/>
    </source>
</evidence>